<gene>
    <name evidence="1" type="ORF">HPB52_011879</name>
</gene>
<organism evidence="1 2">
    <name type="scientific">Rhipicephalus sanguineus</name>
    <name type="common">Brown dog tick</name>
    <name type="synonym">Ixodes sanguineus</name>
    <dbReference type="NCBI Taxonomy" id="34632"/>
    <lineage>
        <taxon>Eukaryota</taxon>
        <taxon>Metazoa</taxon>
        <taxon>Ecdysozoa</taxon>
        <taxon>Arthropoda</taxon>
        <taxon>Chelicerata</taxon>
        <taxon>Arachnida</taxon>
        <taxon>Acari</taxon>
        <taxon>Parasitiformes</taxon>
        <taxon>Ixodida</taxon>
        <taxon>Ixodoidea</taxon>
        <taxon>Ixodidae</taxon>
        <taxon>Rhipicephalinae</taxon>
        <taxon>Rhipicephalus</taxon>
        <taxon>Rhipicephalus</taxon>
    </lineage>
</organism>
<comment type="caution">
    <text evidence="1">The sequence shown here is derived from an EMBL/GenBank/DDBJ whole genome shotgun (WGS) entry which is preliminary data.</text>
</comment>
<sequence>MDVLKSRMGVVKWCLHTLLLTRGLPWFAITLQGALEAVVKVAGNPSSKAPQVAGAALVTQILVVTSVFVEKRGTGVAALVKVHSMAKMFLIAEARGRTSDATVHVQMSRKALLLMMVPINYHHYWQVAQQRVTRLGIPVSQLQLLKPPNRSLMICGKIEPELLMDNQHLNISAKGQVIGWP</sequence>
<proteinExistence type="predicted"/>
<evidence type="ECO:0000313" key="1">
    <source>
        <dbReference type="EMBL" id="KAH7972395.1"/>
    </source>
</evidence>
<protein>
    <submittedName>
        <fullName evidence="1">Uncharacterized protein</fullName>
    </submittedName>
</protein>
<keyword evidence="2" id="KW-1185">Reference proteome</keyword>
<reference evidence="1" key="2">
    <citation type="submission" date="2021-09" db="EMBL/GenBank/DDBJ databases">
        <authorList>
            <person name="Jia N."/>
            <person name="Wang J."/>
            <person name="Shi W."/>
            <person name="Du L."/>
            <person name="Sun Y."/>
            <person name="Zhan W."/>
            <person name="Jiang J."/>
            <person name="Wang Q."/>
            <person name="Zhang B."/>
            <person name="Ji P."/>
            <person name="Sakyi L.B."/>
            <person name="Cui X."/>
            <person name="Yuan T."/>
            <person name="Jiang B."/>
            <person name="Yang W."/>
            <person name="Lam T.T.-Y."/>
            <person name="Chang Q."/>
            <person name="Ding S."/>
            <person name="Wang X."/>
            <person name="Zhu J."/>
            <person name="Ruan X."/>
            <person name="Zhao L."/>
            <person name="Wei J."/>
            <person name="Que T."/>
            <person name="Du C."/>
            <person name="Cheng J."/>
            <person name="Dai P."/>
            <person name="Han X."/>
            <person name="Huang E."/>
            <person name="Gao Y."/>
            <person name="Liu J."/>
            <person name="Shao H."/>
            <person name="Ye R."/>
            <person name="Li L."/>
            <person name="Wei W."/>
            <person name="Wang X."/>
            <person name="Wang C."/>
            <person name="Huo Q."/>
            <person name="Li W."/>
            <person name="Guo W."/>
            <person name="Chen H."/>
            <person name="Chen S."/>
            <person name="Zhou L."/>
            <person name="Zhou L."/>
            <person name="Ni X."/>
            <person name="Tian J."/>
            <person name="Zhou Y."/>
            <person name="Sheng Y."/>
            <person name="Liu T."/>
            <person name="Pan Y."/>
            <person name="Xia L."/>
            <person name="Li J."/>
            <person name="Zhao F."/>
            <person name="Cao W."/>
        </authorList>
    </citation>
    <scope>NUCLEOTIDE SEQUENCE</scope>
    <source>
        <strain evidence="1">Rsan-2018</strain>
        <tissue evidence="1">Larvae</tissue>
    </source>
</reference>
<dbReference type="EMBL" id="JABSTV010001247">
    <property type="protein sequence ID" value="KAH7972395.1"/>
    <property type="molecule type" value="Genomic_DNA"/>
</dbReference>
<reference evidence="1" key="1">
    <citation type="journal article" date="2020" name="Cell">
        <title>Large-Scale Comparative Analyses of Tick Genomes Elucidate Their Genetic Diversity and Vector Capacities.</title>
        <authorList>
            <consortium name="Tick Genome and Microbiome Consortium (TIGMIC)"/>
            <person name="Jia N."/>
            <person name="Wang J."/>
            <person name="Shi W."/>
            <person name="Du L."/>
            <person name="Sun Y."/>
            <person name="Zhan W."/>
            <person name="Jiang J.F."/>
            <person name="Wang Q."/>
            <person name="Zhang B."/>
            <person name="Ji P."/>
            <person name="Bell-Sakyi L."/>
            <person name="Cui X.M."/>
            <person name="Yuan T.T."/>
            <person name="Jiang B.G."/>
            <person name="Yang W.F."/>
            <person name="Lam T.T."/>
            <person name="Chang Q.C."/>
            <person name="Ding S.J."/>
            <person name="Wang X.J."/>
            <person name="Zhu J.G."/>
            <person name="Ruan X.D."/>
            <person name="Zhao L."/>
            <person name="Wei J.T."/>
            <person name="Ye R.Z."/>
            <person name="Que T.C."/>
            <person name="Du C.H."/>
            <person name="Zhou Y.H."/>
            <person name="Cheng J.X."/>
            <person name="Dai P.F."/>
            <person name="Guo W.B."/>
            <person name="Han X.H."/>
            <person name="Huang E.J."/>
            <person name="Li L.F."/>
            <person name="Wei W."/>
            <person name="Gao Y.C."/>
            <person name="Liu J.Z."/>
            <person name="Shao H.Z."/>
            <person name="Wang X."/>
            <person name="Wang C.C."/>
            <person name="Yang T.C."/>
            <person name="Huo Q.B."/>
            <person name="Li W."/>
            <person name="Chen H.Y."/>
            <person name="Chen S.E."/>
            <person name="Zhou L.G."/>
            <person name="Ni X.B."/>
            <person name="Tian J.H."/>
            <person name="Sheng Y."/>
            <person name="Liu T."/>
            <person name="Pan Y.S."/>
            <person name="Xia L.Y."/>
            <person name="Li J."/>
            <person name="Zhao F."/>
            <person name="Cao W.C."/>
        </authorList>
    </citation>
    <scope>NUCLEOTIDE SEQUENCE</scope>
    <source>
        <strain evidence="1">Rsan-2018</strain>
    </source>
</reference>
<name>A0A9D4QAP1_RHISA</name>
<accession>A0A9D4QAP1</accession>
<dbReference type="AlphaFoldDB" id="A0A9D4QAP1"/>
<dbReference type="Proteomes" id="UP000821837">
    <property type="component" value="Chromosome 11"/>
</dbReference>
<evidence type="ECO:0000313" key="2">
    <source>
        <dbReference type="Proteomes" id="UP000821837"/>
    </source>
</evidence>